<dbReference type="Pfam" id="PF13193">
    <property type="entry name" value="AMP-binding_C"/>
    <property type="match status" value="1"/>
</dbReference>
<dbReference type="GO" id="GO:0004467">
    <property type="term" value="F:long-chain fatty acid-CoA ligase activity"/>
    <property type="evidence" value="ECO:0007669"/>
    <property type="project" value="UniProtKB-EC"/>
</dbReference>
<accession>A0A1Y5SE74</accession>
<evidence type="ECO:0000313" key="4">
    <source>
        <dbReference type="Proteomes" id="UP000193077"/>
    </source>
</evidence>
<dbReference type="EMBL" id="FWFO01000001">
    <property type="protein sequence ID" value="SLN38331.1"/>
    <property type="molecule type" value="Genomic_DNA"/>
</dbReference>
<evidence type="ECO:0000259" key="2">
    <source>
        <dbReference type="Pfam" id="PF13193"/>
    </source>
</evidence>
<keyword evidence="3" id="KW-0436">Ligase</keyword>
<dbReference type="AlphaFoldDB" id="A0A1Y5SE74"/>
<dbReference type="OrthoDB" id="9803968at2"/>
<feature type="domain" description="AMP-dependent synthetase/ligase" evidence="1">
    <location>
        <begin position="25"/>
        <end position="367"/>
    </location>
</feature>
<evidence type="ECO:0000313" key="3">
    <source>
        <dbReference type="EMBL" id="SLN38331.1"/>
    </source>
</evidence>
<dbReference type="Proteomes" id="UP000193077">
    <property type="component" value="Unassembled WGS sequence"/>
</dbReference>
<name>A0A1Y5SE74_9RHOB</name>
<organism evidence="3 4">
    <name type="scientific">Falsiruegeria litorea R37</name>
    <dbReference type="NCBI Taxonomy" id="1200284"/>
    <lineage>
        <taxon>Bacteria</taxon>
        <taxon>Pseudomonadati</taxon>
        <taxon>Pseudomonadota</taxon>
        <taxon>Alphaproteobacteria</taxon>
        <taxon>Rhodobacterales</taxon>
        <taxon>Roseobacteraceae</taxon>
        <taxon>Falsiruegeria</taxon>
    </lineage>
</organism>
<dbReference type="InterPro" id="IPR045851">
    <property type="entry name" value="AMP-bd_C_sf"/>
</dbReference>
<evidence type="ECO:0000259" key="1">
    <source>
        <dbReference type="Pfam" id="PF00501"/>
    </source>
</evidence>
<feature type="domain" description="AMP-binding enzyme C-terminal" evidence="2">
    <location>
        <begin position="417"/>
        <end position="490"/>
    </location>
</feature>
<dbReference type="InterPro" id="IPR020845">
    <property type="entry name" value="AMP-binding_CS"/>
</dbReference>
<dbReference type="Pfam" id="PF00501">
    <property type="entry name" value="AMP-binding"/>
    <property type="match status" value="1"/>
</dbReference>
<keyword evidence="4" id="KW-1185">Reference proteome</keyword>
<sequence length="503" mass="53745">MLSIFDQGAFTPCPTPFNLAAHVMRHAASQPDKVALSVLCPDGSDDWTYGALDAAIRGTASGLLQAGIAPGQIVLMRLGNTVDFPLAYLGAIAAGIVPVPTSSQLTASETQKMIDELSPAAILRDPDVACADHPVQIDIDALAAMRDLPPADYARGDPDRMAYVVYTSGTSGKPRAVAHAHRAIWARQMMVDGWYGLTPDDRLCHAGAFNWTYTLGTGLMDPWAIGATALIPEPGTDLGDIPALLQAHKATIFAAAPGVYRKFLGSPDRLDLPHLRHGLSAGEKLPRELHARWTSATGTELYEAYGMSECSTFISSSPAHPSRGEALGQPQPGRKIAILGPDGPVPQGDEGTIAVHRSDPGLMLTYLNAPDEADAKMQGDWFLTGDQGAMAVDSQITYLGRDDDMMNAGGYRVSPVEVEDALAKHPRITQVGAAQVEVKKNTFVIAAFYTGPETLDEGELRAYVEANLARYKQPRAFVHLETLPAGGNGKLLRRALPAYFKAQ</sequence>
<reference evidence="3 4" key="1">
    <citation type="submission" date="2017-03" db="EMBL/GenBank/DDBJ databases">
        <authorList>
            <person name="Afonso C.L."/>
            <person name="Miller P.J."/>
            <person name="Scott M.A."/>
            <person name="Spackman E."/>
            <person name="Goraichik I."/>
            <person name="Dimitrov K.M."/>
            <person name="Suarez D.L."/>
            <person name="Swayne D.E."/>
        </authorList>
    </citation>
    <scope>NUCLEOTIDE SEQUENCE [LARGE SCALE GENOMIC DNA]</scope>
    <source>
        <strain evidence="3 4">CECT 7639</strain>
    </source>
</reference>
<proteinExistence type="predicted"/>
<dbReference type="Gene3D" id="3.30.300.30">
    <property type="match status" value="1"/>
</dbReference>
<dbReference type="InterPro" id="IPR025110">
    <property type="entry name" value="AMP-bd_C"/>
</dbReference>
<dbReference type="PANTHER" id="PTHR43767">
    <property type="entry name" value="LONG-CHAIN-FATTY-ACID--COA LIGASE"/>
    <property type="match status" value="1"/>
</dbReference>
<dbReference type="RefSeq" id="WP_085795457.1">
    <property type="nucleotide sequence ID" value="NZ_FWFO01000001.1"/>
</dbReference>
<dbReference type="Gene3D" id="3.40.50.12780">
    <property type="entry name" value="N-terminal domain of ligase-like"/>
    <property type="match status" value="1"/>
</dbReference>
<dbReference type="SUPFAM" id="SSF56801">
    <property type="entry name" value="Acetyl-CoA synthetase-like"/>
    <property type="match status" value="1"/>
</dbReference>
<dbReference type="PANTHER" id="PTHR43767:SF10">
    <property type="entry name" value="SURFACTIN SYNTHASE SUBUNIT 1"/>
    <property type="match status" value="1"/>
</dbReference>
<protein>
    <submittedName>
        <fullName evidence="3">Long-chain-fatty-acid--CoA ligase</fullName>
        <ecNumber evidence="3">6.2.1.3</ecNumber>
    </submittedName>
</protein>
<dbReference type="InterPro" id="IPR000873">
    <property type="entry name" value="AMP-dep_synth/lig_dom"/>
</dbReference>
<dbReference type="PROSITE" id="PS00455">
    <property type="entry name" value="AMP_BINDING"/>
    <property type="match status" value="1"/>
</dbReference>
<dbReference type="InterPro" id="IPR042099">
    <property type="entry name" value="ANL_N_sf"/>
</dbReference>
<dbReference type="InterPro" id="IPR050237">
    <property type="entry name" value="ATP-dep_AMP-bd_enzyme"/>
</dbReference>
<gene>
    <name evidence="3" type="primary">lcfB_7</name>
    <name evidence="3" type="ORF">TRL7639_01919</name>
</gene>
<dbReference type="EC" id="6.2.1.3" evidence="3"/>